<evidence type="ECO:0000256" key="9">
    <source>
        <dbReference type="RuleBase" id="RU003613"/>
    </source>
</evidence>
<dbReference type="PANTHER" id="PTHR38685">
    <property type="entry name" value="CELL DIVISION PROTEIN ZIPA"/>
    <property type="match status" value="1"/>
</dbReference>
<dbReference type="SUPFAM" id="SSF64383">
    <property type="entry name" value="Cell-division protein ZipA, C-terminal domain"/>
    <property type="match status" value="1"/>
</dbReference>
<evidence type="ECO:0000313" key="13">
    <source>
        <dbReference type="EMBL" id="HJF28817.1"/>
    </source>
</evidence>
<dbReference type="Pfam" id="PF04354">
    <property type="entry name" value="ZipA_C"/>
    <property type="match status" value="1"/>
</dbReference>
<dbReference type="SMART" id="SM00771">
    <property type="entry name" value="ZipA_C"/>
    <property type="match status" value="1"/>
</dbReference>
<dbReference type="Gene3D" id="3.30.1400.10">
    <property type="entry name" value="ZipA, C-terminal FtsZ-binding domain"/>
    <property type="match status" value="1"/>
</dbReference>
<proteinExistence type="inferred from homology"/>
<protein>
    <recommendedName>
        <fullName evidence="8">Cell division protein ZipA</fullName>
    </recommendedName>
</protein>
<keyword evidence="1 9" id="KW-1003">Cell membrane</keyword>
<keyword evidence="4 9" id="KW-0812">Transmembrane</keyword>
<reference evidence="13" key="1">
    <citation type="journal article" date="2021" name="PeerJ">
        <title>Extensive microbial diversity within the chicken gut microbiome revealed by metagenomics and culture.</title>
        <authorList>
            <person name="Gilroy R."/>
            <person name="Ravi A."/>
            <person name="Getino M."/>
            <person name="Pursley I."/>
            <person name="Horton D.L."/>
            <person name="Alikhan N.F."/>
            <person name="Baker D."/>
            <person name="Gharbi K."/>
            <person name="Hall N."/>
            <person name="Watson M."/>
            <person name="Adriaenssens E.M."/>
            <person name="Foster-Nyarko E."/>
            <person name="Jarju S."/>
            <person name="Secka A."/>
            <person name="Antonio M."/>
            <person name="Oren A."/>
            <person name="Chaudhuri R.R."/>
            <person name="La Ragione R."/>
            <person name="Hildebrand F."/>
            <person name="Pallen M.J."/>
        </authorList>
    </citation>
    <scope>NUCLEOTIDE SEQUENCE</scope>
    <source>
        <strain evidence="13">CHK135-1449</strain>
    </source>
</reference>
<dbReference type="InterPro" id="IPR007449">
    <property type="entry name" value="ZipA_FtsZ-bd_C"/>
</dbReference>
<accession>A0A9D3A0B1</accession>
<comment type="function">
    <text evidence="8">Essential cell division protein that stabilizes the FtsZ protofilaments by cross-linking them and that serves as a cytoplasmic membrane anchor for the Z ring. Also required for the recruitment to the septal ring of downstream cell division proteins.</text>
</comment>
<gene>
    <name evidence="13" type="ORF">K8V79_11400</name>
</gene>
<name>A0A9D3A0B1_ACILW</name>
<keyword evidence="7 8" id="KW-0131">Cell cycle</keyword>
<evidence type="ECO:0000256" key="11">
    <source>
        <dbReference type="SAM" id="Phobius"/>
    </source>
</evidence>
<evidence type="ECO:0000256" key="10">
    <source>
        <dbReference type="SAM" id="MobiDB-lite"/>
    </source>
</evidence>
<organism evidence="13 14">
    <name type="scientific">Acinetobacter lwoffii</name>
    <dbReference type="NCBI Taxonomy" id="28090"/>
    <lineage>
        <taxon>Bacteria</taxon>
        <taxon>Pseudomonadati</taxon>
        <taxon>Pseudomonadota</taxon>
        <taxon>Gammaproteobacteria</taxon>
        <taxon>Moraxellales</taxon>
        <taxon>Moraxellaceae</taxon>
        <taxon>Acinetobacter</taxon>
    </lineage>
</organism>
<evidence type="ECO:0000256" key="2">
    <source>
        <dbReference type="ARBA" id="ARBA00022519"/>
    </source>
</evidence>
<dbReference type="EMBL" id="DYWX01000122">
    <property type="protein sequence ID" value="HJF28817.1"/>
    <property type="molecule type" value="Genomic_DNA"/>
</dbReference>
<dbReference type="GO" id="GO:0005886">
    <property type="term" value="C:plasma membrane"/>
    <property type="evidence" value="ECO:0007669"/>
    <property type="project" value="UniProtKB-SubCell"/>
</dbReference>
<feature type="domain" description="ZipA C-terminal FtsZ-binding" evidence="12">
    <location>
        <begin position="203"/>
        <end position="331"/>
    </location>
</feature>
<feature type="region of interest" description="Disordered" evidence="10">
    <location>
        <begin position="73"/>
        <end position="94"/>
    </location>
</feature>
<dbReference type="AlphaFoldDB" id="A0A9D3A0B1"/>
<comment type="subcellular location">
    <subcellularLocation>
        <location evidence="9">Cell inner membrane</location>
        <topology evidence="9">Single-pass type I membrane protein</topology>
    </subcellularLocation>
</comment>
<evidence type="ECO:0000256" key="4">
    <source>
        <dbReference type="ARBA" id="ARBA00022692"/>
    </source>
</evidence>
<dbReference type="InterPro" id="IPR036765">
    <property type="entry name" value="ZipA_FtsZ-bd_C_sf"/>
</dbReference>
<dbReference type="GO" id="GO:0032153">
    <property type="term" value="C:cell division site"/>
    <property type="evidence" value="ECO:0007669"/>
    <property type="project" value="TreeGrafter"/>
</dbReference>
<keyword evidence="3 8" id="KW-0132">Cell division</keyword>
<feature type="transmembrane region" description="Helical" evidence="11">
    <location>
        <begin position="6"/>
        <end position="24"/>
    </location>
</feature>
<dbReference type="Proteomes" id="UP000787156">
    <property type="component" value="Unassembled WGS sequence"/>
</dbReference>
<comment type="caution">
    <text evidence="13">The sequence shown here is derived from an EMBL/GenBank/DDBJ whole genome shotgun (WGS) entry which is preliminary data.</text>
</comment>
<comment type="similarity">
    <text evidence="8">Belongs to the ZipA family.</text>
</comment>
<sequence length="343" mass="37999">MEITTIIGIIIAVVIMLLGIKMIFKKPAEAVPSLDADLHIDPDSQTPVIPRHVRSQLNKKEAEAVERVEPRLHEETPVALSANPDQVEPGLADAASVAKAEKHQAVTAEAKPVPEQLEDTPADVAAPKAGSEHQAESQPQEQIETEESKADMTETVHDSAPEFSLNSNIEKAEISEFNDESSILDAHLHEQKIVDEESALANAEMIISLHIYPQNRVLSGDKTLKVLLKYGLRYGELACFHRYSEDGSKLLFSVLRMTDTGMEGFDLETLSTEEVKGLAFFLALPHSDVQNAFDTMDSVSRLIAREVDGIVYDQNHQEFTPQLREFWRHQAIDYRAGQTAAEA</sequence>
<evidence type="ECO:0000256" key="8">
    <source>
        <dbReference type="RuleBase" id="RU003612"/>
    </source>
</evidence>
<evidence type="ECO:0000313" key="14">
    <source>
        <dbReference type="Proteomes" id="UP000787156"/>
    </source>
</evidence>
<feature type="region of interest" description="Disordered" evidence="10">
    <location>
        <begin position="123"/>
        <end position="151"/>
    </location>
</feature>
<evidence type="ECO:0000256" key="5">
    <source>
        <dbReference type="ARBA" id="ARBA00022989"/>
    </source>
</evidence>
<dbReference type="GO" id="GO:0000917">
    <property type="term" value="P:division septum assembly"/>
    <property type="evidence" value="ECO:0007669"/>
    <property type="project" value="TreeGrafter"/>
</dbReference>
<reference evidence="13" key="2">
    <citation type="submission" date="2021-09" db="EMBL/GenBank/DDBJ databases">
        <authorList>
            <person name="Gilroy R."/>
        </authorList>
    </citation>
    <scope>NUCLEOTIDE SEQUENCE</scope>
    <source>
        <strain evidence="13">CHK135-1449</strain>
    </source>
</reference>
<evidence type="ECO:0000256" key="6">
    <source>
        <dbReference type="ARBA" id="ARBA00023136"/>
    </source>
</evidence>
<evidence type="ECO:0000256" key="1">
    <source>
        <dbReference type="ARBA" id="ARBA00022475"/>
    </source>
</evidence>
<evidence type="ECO:0000256" key="3">
    <source>
        <dbReference type="ARBA" id="ARBA00022618"/>
    </source>
</evidence>
<evidence type="ECO:0000259" key="12">
    <source>
        <dbReference type="SMART" id="SM00771"/>
    </source>
</evidence>
<dbReference type="PANTHER" id="PTHR38685:SF1">
    <property type="entry name" value="CELL DIVISION PROTEIN ZIPA"/>
    <property type="match status" value="1"/>
</dbReference>
<evidence type="ECO:0000256" key="7">
    <source>
        <dbReference type="ARBA" id="ARBA00023306"/>
    </source>
</evidence>
<keyword evidence="5 11" id="KW-1133">Transmembrane helix</keyword>
<keyword evidence="6 9" id="KW-0472">Membrane</keyword>
<keyword evidence="2 9" id="KW-0997">Cell inner membrane</keyword>
<dbReference type="InterPro" id="IPR011919">
    <property type="entry name" value="Cell_div_ZipA"/>
</dbReference>